<dbReference type="PRINTS" id="PR00702">
    <property type="entry name" value="ACRIFLAVINRP"/>
</dbReference>
<feature type="transmembrane region" description="Helical" evidence="1">
    <location>
        <begin position="429"/>
        <end position="449"/>
    </location>
</feature>
<dbReference type="Gene3D" id="3.30.2090.10">
    <property type="entry name" value="Multidrug efflux transporter AcrB TolC docking domain, DN and DC subdomains"/>
    <property type="match status" value="2"/>
</dbReference>
<dbReference type="Proteomes" id="UP001268036">
    <property type="component" value="Unassembled WGS sequence"/>
</dbReference>
<dbReference type="PANTHER" id="PTHR32063">
    <property type="match status" value="1"/>
</dbReference>
<feature type="transmembrane region" description="Helical" evidence="1">
    <location>
        <begin position="952"/>
        <end position="970"/>
    </location>
</feature>
<evidence type="ECO:0000313" key="3">
    <source>
        <dbReference type="Proteomes" id="UP001268036"/>
    </source>
</evidence>
<accession>A0AAJ2BLE2</accession>
<dbReference type="Gene3D" id="1.20.1640.10">
    <property type="entry name" value="Multidrug efflux transporter AcrB transmembrane domain"/>
    <property type="match status" value="2"/>
</dbReference>
<feature type="transmembrane region" description="Helical" evidence="1">
    <location>
        <begin position="461"/>
        <end position="485"/>
    </location>
</feature>
<feature type="transmembrane region" description="Helical" evidence="1">
    <location>
        <begin position="518"/>
        <end position="540"/>
    </location>
</feature>
<dbReference type="RefSeq" id="WP_309761552.1">
    <property type="nucleotide sequence ID" value="NZ_JAVJAF010000001.1"/>
</dbReference>
<keyword evidence="1" id="KW-0472">Membrane</keyword>
<proteinExistence type="predicted"/>
<feature type="transmembrane region" description="Helical" evidence="1">
    <location>
        <begin position="976"/>
        <end position="998"/>
    </location>
</feature>
<name>A0AAJ2BLE2_9PSED</name>
<protein>
    <submittedName>
        <fullName evidence="2">Multidrug efflux pump</fullName>
    </submittedName>
</protein>
<dbReference type="InterPro" id="IPR027463">
    <property type="entry name" value="AcrB_DN_DC_subdom"/>
</dbReference>
<dbReference type="Gene3D" id="3.30.70.1430">
    <property type="entry name" value="Multidrug efflux transporter AcrB pore domain"/>
    <property type="match status" value="2"/>
</dbReference>
<sequence>MSLTHLALARGRLVLFLAIALLLGGARAFLGFPSQEEPSVTIRDALVSVALPGLPSDRVEELLAKPLEARLRELPELKTLVTTLRPGQAIIQLTARDEIKDLPALWQRVRNKVGEVAASLPEGTQGPQVDDDFGRVAVASIAVTAPGFSLAELRGEVERLRRALYDLPGVERIALYGLQQDRIVLELAPTVLARLGLAPQGLLAQLRARNLLVSGGNAQQGGRDLSLAISGELTDPAALRTLPIQLPDGRALPLGELAQVGVEPEHSPQSAAFYRGDRAVVLGIAMLPGRSVEAFGEALHDRLKELQGTLPTGFALHRVTFQPEVVHHAMDRMQHVLLETMAIVMAVVMLFLGWRLGLIVGTIVPLTVLATLLIMRALGIELQTVSIAALILALGLLVDNGIVIAEDIERRLGAGEGRRAACEAAGRTLAVPLLTSSLVIILAFSPFFLGQTSTNEYLRSLAVVLALTLLGSWVLSLTVTPLLCLRLVPDPTQTHSTAASALHQRYRRLLEVLLQHKVAYLLAMLALLVVATLKLLTLPYDFLPPSDRNQFQIPLQLEPGTQAARTLERMQAFSRWLGEDPDIVENIGYVADGGPRIVLGLNPPLPGANVAYFTVTTRPDADLKQVMARVGDYLARQYPDVRAQPKRFSLGTTESGLAVYRLSGPDEATLRRLGAQLEELLAAVPGTRDIQNDWGPRLLRYHVQVDQALARAAGVDSQDLAQALQLVGDGLGGAQLRDGQYPVDVVARSRQALPGALADTLVYPHAGGPSIPLAAIARVELGSEAGVKVRRNLVPTLTVSARNPGMTAATLVATLAPQLPTLQLPAGYRLELGGEIEDSAAANDALLRYLPLAVVAMLLLFLWQFDSWRKVLIIVASIPFILFGVALALWLSGYPFGFMATFGLLSLGGIIVNNAVLLLERIETERQAGKALVPALLDAAGERLRPILMTKLTCILGLIPLMLFGGPLWTGMAISMIGGLALGTLVTLGLIPVLYGLLYEPRQPGQPDQPRPH</sequence>
<dbReference type="GO" id="GO:0042910">
    <property type="term" value="F:xenobiotic transmembrane transporter activity"/>
    <property type="evidence" value="ECO:0007669"/>
    <property type="project" value="TreeGrafter"/>
</dbReference>
<comment type="caution">
    <text evidence="2">The sequence shown here is derived from an EMBL/GenBank/DDBJ whole genome shotgun (WGS) entry which is preliminary data.</text>
</comment>
<feature type="transmembrane region" description="Helical" evidence="1">
    <location>
        <begin position="385"/>
        <end position="408"/>
    </location>
</feature>
<keyword evidence="1" id="KW-0812">Transmembrane</keyword>
<feature type="transmembrane region" description="Helical" evidence="1">
    <location>
        <begin position="359"/>
        <end position="379"/>
    </location>
</feature>
<dbReference type="Gene3D" id="3.30.70.1440">
    <property type="entry name" value="Multidrug efflux transporter AcrB pore domain"/>
    <property type="match status" value="1"/>
</dbReference>
<evidence type="ECO:0000256" key="1">
    <source>
        <dbReference type="SAM" id="Phobius"/>
    </source>
</evidence>
<dbReference type="GO" id="GO:0005886">
    <property type="term" value="C:plasma membrane"/>
    <property type="evidence" value="ECO:0007669"/>
    <property type="project" value="TreeGrafter"/>
</dbReference>
<dbReference type="SUPFAM" id="SSF82866">
    <property type="entry name" value="Multidrug efflux transporter AcrB transmembrane domain"/>
    <property type="match status" value="2"/>
</dbReference>
<organism evidence="2 3">
    <name type="scientific">Pseudomonas oryzihabitans</name>
    <dbReference type="NCBI Taxonomy" id="47885"/>
    <lineage>
        <taxon>Bacteria</taxon>
        <taxon>Pseudomonadati</taxon>
        <taxon>Pseudomonadota</taxon>
        <taxon>Gammaproteobacteria</taxon>
        <taxon>Pseudomonadales</taxon>
        <taxon>Pseudomonadaceae</taxon>
        <taxon>Pseudomonas</taxon>
    </lineage>
</organism>
<dbReference type="PANTHER" id="PTHR32063:SF18">
    <property type="entry name" value="CATION EFFLUX SYSTEM PROTEIN"/>
    <property type="match status" value="1"/>
</dbReference>
<feature type="transmembrane region" description="Helical" evidence="1">
    <location>
        <begin position="333"/>
        <end position="352"/>
    </location>
</feature>
<feature type="transmembrane region" description="Helical" evidence="1">
    <location>
        <begin position="872"/>
        <end position="891"/>
    </location>
</feature>
<dbReference type="Gene3D" id="3.30.70.1320">
    <property type="entry name" value="Multidrug efflux transporter AcrB pore domain like"/>
    <property type="match status" value="1"/>
</dbReference>
<dbReference type="EMBL" id="JAVJAF010000001">
    <property type="protein sequence ID" value="MDR6236539.1"/>
    <property type="molecule type" value="Genomic_DNA"/>
</dbReference>
<dbReference type="Pfam" id="PF00873">
    <property type="entry name" value="ACR_tran"/>
    <property type="match status" value="1"/>
</dbReference>
<evidence type="ECO:0000313" key="2">
    <source>
        <dbReference type="EMBL" id="MDR6236539.1"/>
    </source>
</evidence>
<keyword evidence="1" id="KW-1133">Transmembrane helix</keyword>
<dbReference type="SUPFAM" id="SSF82693">
    <property type="entry name" value="Multidrug efflux transporter AcrB pore domain, PN1, PN2, PC1 and PC2 subdomains"/>
    <property type="match status" value="2"/>
</dbReference>
<gene>
    <name evidence="2" type="ORF">QE440_004280</name>
</gene>
<dbReference type="InterPro" id="IPR001036">
    <property type="entry name" value="Acrflvin-R"/>
</dbReference>
<reference evidence="2" key="1">
    <citation type="submission" date="2023-08" db="EMBL/GenBank/DDBJ databases">
        <title>Functional and genomic diversity of the sorghum phyllosphere microbiome.</title>
        <authorList>
            <person name="Shade A."/>
        </authorList>
    </citation>
    <scope>NUCLEOTIDE SEQUENCE</scope>
    <source>
        <strain evidence="2">SORGH_AS_0201</strain>
    </source>
</reference>
<feature type="transmembrane region" description="Helical" evidence="1">
    <location>
        <begin position="897"/>
        <end position="919"/>
    </location>
</feature>
<dbReference type="AlphaFoldDB" id="A0AAJ2BLE2"/>
<feature type="transmembrane region" description="Helical" evidence="1">
    <location>
        <begin position="846"/>
        <end position="865"/>
    </location>
</feature>
<dbReference type="SUPFAM" id="SSF82714">
    <property type="entry name" value="Multidrug efflux transporter AcrB TolC docking domain, DN and DC subdomains"/>
    <property type="match status" value="2"/>
</dbReference>